<evidence type="ECO:0000256" key="8">
    <source>
        <dbReference type="ARBA" id="ARBA00050903"/>
    </source>
</evidence>
<evidence type="ECO:0000256" key="5">
    <source>
        <dbReference type="ARBA" id="ARBA00022691"/>
    </source>
</evidence>
<accession>A0A177B5K3</accession>
<dbReference type="InterPro" id="IPR002052">
    <property type="entry name" value="DNA_methylase_N6_adenine_CS"/>
</dbReference>
<evidence type="ECO:0000256" key="13">
    <source>
        <dbReference type="ARBA" id="ARBA00080992"/>
    </source>
</evidence>
<keyword evidence="5" id="KW-0949">S-adenosyl-L-methionine</keyword>
<dbReference type="GO" id="GO:0036009">
    <property type="term" value="F:protein-glutamine N-methyltransferase activity"/>
    <property type="evidence" value="ECO:0007669"/>
    <property type="project" value="UniProtKB-ARBA"/>
</dbReference>
<evidence type="ECO:0000259" key="17">
    <source>
        <dbReference type="Pfam" id="PF05175"/>
    </source>
</evidence>
<dbReference type="FunFam" id="3.40.50.150:FF:000077">
    <property type="entry name" value="HemK methyltransferase family member 2"/>
    <property type="match status" value="1"/>
</dbReference>
<comment type="catalytic activity">
    <reaction evidence="8">
        <text>methylarsonous acid + S-adenosyl-L-methionine = dimethylarsinate + S-adenosyl-L-homocysteine + 2 H(+)</text>
        <dbReference type="Rhea" id="RHEA:11684"/>
        <dbReference type="ChEBI" id="CHEBI:15378"/>
        <dbReference type="ChEBI" id="CHEBI:16223"/>
        <dbReference type="ChEBI" id="CHEBI:17826"/>
        <dbReference type="ChEBI" id="CHEBI:57856"/>
        <dbReference type="ChEBI" id="CHEBI:59789"/>
    </reaction>
</comment>
<comment type="similarity">
    <text evidence="2">Belongs to the eukaryotic/archaeal PrmC-related family.</text>
</comment>
<dbReference type="Pfam" id="PF05175">
    <property type="entry name" value="MTS"/>
    <property type="match status" value="1"/>
</dbReference>
<evidence type="ECO:0000313" key="19">
    <source>
        <dbReference type="Proteomes" id="UP000078046"/>
    </source>
</evidence>
<dbReference type="PANTHER" id="PTHR45875:SF1">
    <property type="entry name" value="METHYLTRANSFERASE N6AMT1"/>
    <property type="match status" value="1"/>
</dbReference>
<evidence type="ECO:0000256" key="11">
    <source>
        <dbReference type="ARBA" id="ARBA00075330"/>
    </source>
</evidence>
<evidence type="ECO:0000256" key="6">
    <source>
        <dbReference type="ARBA" id="ARBA00023242"/>
    </source>
</evidence>
<evidence type="ECO:0000256" key="14">
    <source>
        <dbReference type="ARBA" id="ARBA00083337"/>
    </source>
</evidence>
<keyword evidence="6" id="KW-0539">Nucleus</keyword>
<dbReference type="SUPFAM" id="SSF53335">
    <property type="entry name" value="S-adenosyl-L-methionine-dependent methyltransferases"/>
    <property type="match status" value="1"/>
</dbReference>
<evidence type="ECO:0000256" key="1">
    <source>
        <dbReference type="ARBA" id="ARBA00004123"/>
    </source>
</evidence>
<keyword evidence="4" id="KW-0808">Transferase</keyword>
<keyword evidence="3" id="KW-0489">Methyltransferase</keyword>
<dbReference type="PANTHER" id="PTHR45875">
    <property type="entry name" value="METHYLTRANSFERASE N6AMT1"/>
    <property type="match status" value="1"/>
</dbReference>
<dbReference type="PROSITE" id="PS00092">
    <property type="entry name" value="N6_MTASE"/>
    <property type="match status" value="1"/>
</dbReference>
<evidence type="ECO:0000256" key="4">
    <source>
        <dbReference type="ARBA" id="ARBA00022679"/>
    </source>
</evidence>
<comment type="subcellular location">
    <subcellularLocation>
        <location evidence="1">Nucleus</location>
    </subcellularLocation>
</comment>
<comment type="catalytic activity">
    <reaction evidence="7">
        <text>L-lysyl-[histone] + S-adenosyl-L-methionine = N(6)-methyl-L-lysyl-[histone] + S-adenosyl-L-homocysteine + H(+)</text>
        <dbReference type="Rhea" id="RHEA:10024"/>
        <dbReference type="Rhea" id="RHEA-COMP:9845"/>
        <dbReference type="Rhea" id="RHEA-COMP:9846"/>
        <dbReference type="ChEBI" id="CHEBI:15378"/>
        <dbReference type="ChEBI" id="CHEBI:29969"/>
        <dbReference type="ChEBI" id="CHEBI:57856"/>
        <dbReference type="ChEBI" id="CHEBI:59789"/>
        <dbReference type="ChEBI" id="CHEBI:61929"/>
    </reaction>
    <physiologicalReaction direction="left-to-right" evidence="7">
        <dbReference type="Rhea" id="RHEA:10025"/>
    </physiologicalReaction>
</comment>
<dbReference type="InterPro" id="IPR052190">
    <property type="entry name" value="Euk-Arch_PrmC-MTase"/>
</dbReference>
<evidence type="ECO:0000256" key="10">
    <source>
        <dbReference type="ARBA" id="ARBA00062344"/>
    </source>
</evidence>
<keyword evidence="19" id="KW-1185">Reference proteome</keyword>
<proteinExistence type="inferred from homology"/>
<evidence type="ECO:0000256" key="7">
    <source>
        <dbReference type="ARBA" id="ARBA00048619"/>
    </source>
</evidence>
<evidence type="ECO:0000256" key="12">
    <source>
        <dbReference type="ARBA" id="ARBA00076540"/>
    </source>
</evidence>
<feature type="domain" description="Methyltransferase small" evidence="17">
    <location>
        <begin position="48"/>
        <end position="124"/>
    </location>
</feature>
<evidence type="ECO:0000256" key="16">
    <source>
        <dbReference type="ARBA" id="ARBA00093667"/>
    </source>
</evidence>
<comment type="subunit">
    <text evidence="10">Heterodimer; heterodimerization with TRMT112 is required for S-adenosyl-L-methionine-binding.</text>
</comment>
<gene>
    <name evidence="18" type="ORF">A3Q56_02851</name>
</gene>
<organism evidence="18 19">
    <name type="scientific">Intoshia linei</name>
    <dbReference type="NCBI Taxonomy" id="1819745"/>
    <lineage>
        <taxon>Eukaryota</taxon>
        <taxon>Metazoa</taxon>
        <taxon>Spiralia</taxon>
        <taxon>Lophotrochozoa</taxon>
        <taxon>Mesozoa</taxon>
        <taxon>Orthonectida</taxon>
        <taxon>Rhopaluridae</taxon>
        <taxon>Intoshia</taxon>
    </lineage>
</organism>
<dbReference type="InterPro" id="IPR029063">
    <property type="entry name" value="SAM-dependent_MTases_sf"/>
</dbReference>
<comment type="function">
    <text evidence="9">Methyltransferase that can methylate proteins and, to a lower extent, arsenic. Catalytic subunit of a heterodimer with TRMT112, which monomethylates 'Lys-12' of histone H4 (H4K12me1), a modification present at the promoters of numerous genes encoding cell cycle regulators. Catalytic subunit of a heterodimer with TRMT112, which catalyzes N5-methylation of Glu residue of proteins with a Gly-Gln-Xaa-Xaa-Xaa-Arg motif. Methylates ETF1 on 'Gln-185'; ETF1 needs to be complexed to ERF3 in its GTP-bound form to be efficiently methylated. May also play a role in the modulation of arsenic-induced toxicity by mediating the conversion of monomethylarsonous acid (3+) into the less toxic dimethylarsonic acid. It however only plays a limited role in arsenic metabolism compared with AS3MT.</text>
</comment>
<sequence length="215" mass="24171">MKFKTPNYDFLRKSSYTSVYPPSEDTFILMDALEDEYDFLKKLKPTIAIEVFTGSGVLSTFLSKLIESCFIISTDINNMACSAAAECCRVNNINNCDVINTNLTTGLEKLQGQVDVIIANPPYVPCLEDEQTKGGIYLSWTGGNDGCSVINNFFENVSTLLSTKGVLYAVLIKDNDIEKIRTDIFQKYKLKSKIIKYRPTGEKLYVLKVESIYKV</sequence>
<dbReference type="InterPro" id="IPR007848">
    <property type="entry name" value="Small_mtfrase_dom"/>
</dbReference>
<dbReference type="GO" id="GO:0005634">
    <property type="term" value="C:nucleus"/>
    <property type="evidence" value="ECO:0007669"/>
    <property type="project" value="UniProtKB-SubCell"/>
</dbReference>
<dbReference type="AlphaFoldDB" id="A0A177B5K3"/>
<dbReference type="GO" id="GO:0003676">
    <property type="term" value="F:nucleic acid binding"/>
    <property type="evidence" value="ECO:0007669"/>
    <property type="project" value="InterPro"/>
</dbReference>
<evidence type="ECO:0000313" key="18">
    <source>
        <dbReference type="EMBL" id="OAF69400.1"/>
    </source>
</evidence>
<evidence type="ECO:0000256" key="9">
    <source>
        <dbReference type="ARBA" id="ARBA00053180"/>
    </source>
</evidence>
<dbReference type="EMBL" id="LWCA01000288">
    <property type="protein sequence ID" value="OAF69400.1"/>
    <property type="molecule type" value="Genomic_DNA"/>
</dbReference>
<dbReference type="Proteomes" id="UP000078046">
    <property type="component" value="Unassembled WGS sequence"/>
</dbReference>
<evidence type="ECO:0000256" key="15">
    <source>
        <dbReference type="ARBA" id="ARBA00093624"/>
    </source>
</evidence>
<evidence type="ECO:0000256" key="2">
    <source>
        <dbReference type="ARBA" id="ARBA00006149"/>
    </source>
</evidence>
<evidence type="ECO:0000256" key="3">
    <source>
        <dbReference type="ARBA" id="ARBA00022603"/>
    </source>
</evidence>
<dbReference type="GO" id="GO:0032259">
    <property type="term" value="P:methylation"/>
    <property type="evidence" value="ECO:0007669"/>
    <property type="project" value="UniProtKB-KW"/>
</dbReference>
<comment type="caution">
    <text evidence="18">The sequence shown here is derived from an EMBL/GenBank/DDBJ whole genome shotgun (WGS) entry which is preliminary data.</text>
</comment>
<reference evidence="18 19" key="1">
    <citation type="submission" date="2016-04" db="EMBL/GenBank/DDBJ databases">
        <title>The genome of Intoshia linei affirms orthonectids as highly simplified spiralians.</title>
        <authorList>
            <person name="Mikhailov K.V."/>
            <person name="Slusarev G.S."/>
            <person name="Nikitin M.A."/>
            <person name="Logacheva M.D."/>
            <person name="Penin A."/>
            <person name="Aleoshin V."/>
            <person name="Panchin Y.V."/>
        </authorList>
    </citation>
    <scope>NUCLEOTIDE SEQUENCE [LARGE SCALE GENOMIC DNA]</scope>
    <source>
        <strain evidence="18">Intl2013</strain>
        <tissue evidence="18">Whole animal</tissue>
    </source>
</reference>
<protein>
    <recommendedName>
        <fullName evidence="15">Methyltransferase HEMK2</fullName>
    </recommendedName>
    <alternativeName>
        <fullName evidence="14">HemK methyltransferase family member 2</fullName>
    </alternativeName>
    <alternativeName>
        <fullName evidence="12">Lysine N-methyltransferase 9</fullName>
    </alternativeName>
    <alternativeName>
        <fullName evidence="11">Methylarsonite methyltransferase N6AMT1</fullName>
    </alternativeName>
    <alternativeName>
        <fullName evidence="16">Methyltransferase N6AMT1</fullName>
    </alternativeName>
    <alternativeName>
        <fullName evidence="13">Protein N(5)-glutamine methyltransferase</fullName>
    </alternativeName>
</protein>
<dbReference type="Gene3D" id="3.40.50.150">
    <property type="entry name" value="Vaccinia Virus protein VP39"/>
    <property type="match status" value="1"/>
</dbReference>
<dbReference type="OrthoDB" id="406152at2759"/>
<name>A0A177B5K3_9BILA</name>
<dbReference type="CDD" id="cd02440">
    <property type="entry name" value="AdoMet_MTases"/>
    <property type="match status" value="1"/>
</dbReference>
<dbReference type="GO" id="GO:0035657">
    <property type="term" value="C:eRF1 methyltransferase complex"/>
    <property type="evidence" value="ECO:0007669"/>
    <property type="project" value="TreeGrafter"/>
</dbReference>